<evidence type="ECO:0000313" key="4">
    <source>
        <dbReference type="EMBL" id="CAF9925462.1"/>
    </source>
</evidence>
<protein>
    <submittedName>
        <fullName evidence="4">Uncharacterized protein</fullName>
    </submittedName>
</protein>
<dbReference type="AlphaFoldDB" id="A0A8H3IEV7"/>
<dbReference type="Pfam" id="PF24883">
    <property type="entry name" value="NPHP3_N"/>
    <property type="match status" value="1"/>
</dbReference>
<dbReference type="OrthoDB" id="5389929at2759"/>
<evidence type="ECO:0000313" key="5">
    <source>
        <dbReference type="Proteomes" id="UP000664203"/>
    </source>
</evidence>
<proteinExistence type="predicted"/>
<evidence type="ECO:0000259" key="2">
    <source>
        <dbReference type="Pfam" id="PF24809"/>
    </source>
</evidence>
<dbReference type="InterPro" id="IPR056125">
    <property type="entry name" value="DUF7708"/>
</dbReference>
<evidence type="ECO:0000256" key="1">
    <source>
        <dbReference type="ARBA" id="ARBA00022737"/>
    </source>
</evidence>
<sequence>MSEINPSRRTASTSSRWRDFWAKDTRANLTSYKIANEARPTQELKNIEKTITVEEQEFIKTADMDSLTRLLSDRLNEAEGRQEKHAHNQHSIGKIGKAAVAFANHFSSFLQAYSGIIEIMEGADQQYGGVAYSALSLLLIVAVNKQRKEQHIETALLILQREFSRTIVLQEVHSSDSMKTYIADAYKLGIEFAREVTIYYSRPTRRRVFEAITKPPQLVIDLKISAITNAVTEIEKERAVLDSQRLFQVQRRVEEVKNGVDEVRVGVDEVKNGVEDSHTQNKLRLLGLLKEKLLSEENRDPDDLLARYTREIGAAFRNIQRLSTFSFARLKQEESYSAWCGSRASCMMLLHGRTAVTKTEYSWLSPAIFPLIEQRRAQNRLVIFHLCQDRPVMEKDVPAHAVLSGLISQLLAAKASVLRDEARYQDLNRKLSDPSWHTTQAKMPFAVLRELLDLFPDEDVHIVLDRVDRIMGDTHGFMNSLVALVEKSKSKVKLFLVSSSNGSDRIGGKMSAELQESIEDDLGSDRFWSLEWNQR</sequence>
<dbReference type="EMBL" id="CAJPDR010000204">
    <property type="protein sequence ID" value="CAF9925462.1"/>
    <property type="molecule type" value="Genomic_DNA"/>
</dbReference>
<keyword evidence="5" id="KW-1185">Reference proteome</keyword>
<evidence type="ECO:0000259" key="3">
    <source>
        <dbReference type="Pfam" id="PF24883"/>
    </source>
</evidence>
<comment type="caution">
    <text evidence="4">The sequence shown here is derived from an EMBL/GenBank/DDBJ whole genome shotgun (WGS) entry which is preliminary data.</text>
</comment>
<name>A0A8H3IEV7_9LECA</name>
<keyword evidence="1" id="KW-0677">Repeat</keyword>
<organism evidence="4 5">
    <name type="scientific">Alectoria fallacina</name>
    <dbReference type="NCBI Taxonomy" id="1903189"/>
    <lineage>
        <taxon>Eukaryota</taxon>
        <taxon>Fungi</taxon>
        <taxon>Dikarya</taxon>
        <taxon>Ascomycota</taxon>
        <taxon>Pezizomycotina</taxon>
        <taxon>Lecanoromycetes</taxon>
        <taxon>OSLEUM clade</taxon>
        <taxon>Lecanoromycetidae</taxon>
        <taxon>Lecanorales</taxon>
        <taxon>Lecanorineae</taxon>
        <taxon>Parmeliaceae</taxon>
        <taxon>Alectoria</taxon>
    </lineage>
</organism>
<dbReference type="Proteomes" id="UP000664203">
    <property type="component" value="Unassembled WGS sequence"/>
</dbReference>
<dbReference type="Pfam" id="PF24809">
    <property type="entry name" value="DUF7708"/>
    <property type="match status" value="1"/>
</dbReference>
<feature type="domain" description="DUF7708" evidence="2">
    <location>
        <begin position="102"/>
        <end position="244"/>
    </location>
</feature>
<feature type="domain" description="Nephrocystin 3-like N-terminal" evidence="3">
    <location>
        <begin position="330"/>
        <end position="498"/>
    </location>
</feature>
<reference evidence="4" key="1">
    <citation type="submission" date="2021-03" db="EMBL/GenBank/DDBJ databases">
        <authorList>
            <person name="Tagirdzhanova G."/>
        </authorList>
    </citation>
    <scope>NUCLEOTIDE SEQUENCE</scope>
</reference>
<accession>A0A8H3IEV7</accession>
<dbReference type="InterPro" id="IPR056884">
    <property type="entry name" value="NPHP3-like_N"/>
</dbReference>
<gene>
    <name evidence="4" type="ORF">ALECFALPRED_003142</name>
</gene>